<evidence type="ECO:0000313" key="1">
    <source>
        <dbReference type="EMBL" id="PQV47698.1"/>
    </source>
</evidence>
<proteinExistence type="predicted"/>
<dbReference type="EMBL" id="PVEO01000006">
    <property type="protein sequence ID" value="PQV47698.1"/>
    <property type="molecule type" value="Genomic_DNA"/>
</dbReference>
<reference evidence="1 2" key="1">
    <citation type="submission" date="2018-02" db="EMBL/GenBank/DDBJ databases">
        <title>Genomic Encyclopedia of Archaeal and Bacterial Type Strains, Phase II (KMG-II): from individual species to whole genera.</title>
        <authorList>
            <person name="Goeker M."/>
        </authorList>
    </citation>
    <scope>NUCLEOTIDE SEQUENCE [LARGE SCALE GENOMIC DNA]</scope>
    <source>
        <strain evidence="1 2">DSM 21165</strain>
    </source>
</reference>
<protein>
    <submittedName>
        <fullName evidence="1">Uncharacterized protein</fullName>
    </submittedName>
</protein>
<evidence type="ECO:0000313" key="2">
    <source>
        <dbReference type="Proteomes" id="UP000251545"/>
    </source>
</evidence>
<dbReference type="Proteomes" id="UP000251545">
    <property type="component" value="Unassembled WGS sequence"/>
</dbReference>
<sequence length="48" mass="5763">MESFDSFDDLSFRLLTFECFHEYLEPITTRIFVNKSNESFINPINQLL</sequence>
<name>A0A362XAY1_9FLAO</name>
<organism evidence="1 2">
    <name type="scientific">Jejuia pallidilutea</name>
    <dbReference type="NCBI Taxonomy" id="504487"/>
    <lineage>
        <taxon>Bacteria</taxon>
        <taxon>Pseudomonadati</taxon>
        <taxon>Bacteroidota</taxon>
        <taxon>Flavobacteriia</taxon>
        <taxon>Flavobacteriales</taxon>
        <taxon>Flavobacteriaceae</taxon>
        <taxon>Jejuia</taxon>
    </lineage>
</organism>
<accession>A0A362XAY1</accession>
<gene>
    <name evidence="1" type="ORF">CLV33_10617</name>
</gene>
<comment type="caution">
    <text evidence="1">The sequence shown here is derived from an EMBL/GenBank/DDBJ whole genome shotgun (WGS) entry which is preliminary data.</text>
</comment>
<dbReference type="AlphaFoldDB" id="A0A362XAY1"/>